<dbReference type="RefSeq" id="WP_179167611.1">
    <property type="nucleotide sequence ID" value="NZ_CP058529.1"/>
</dbReference>
<dbReference type="GeneID" id="56027182"/>
<keyword evidence="3" id="KW-1185">Reference proteome</keyword>
<dbReference type="SMART" id="SM00065">
    <property type="entry name" value="GAF"/>
    <property type="match status" value="1"/>
</dbReference>
<dbReference type="SUPFAM" id="SSF55781">
    <property type="entry name" value="GAF domain-like"/>
    <property type="match status" value="1"/>
</dbReference>
<dbReference type="InterPro" id="IPR029016">
    <property type="entry name" value="GAF-like_dom_sf"/>
</dbReference>
<feature type="domain" description="GAF" evidence="1">
    <location>
        <begin position="145"/>
        <end position="279"/>
    </location>
</feature>
<proteinExistence type="predicted"/>
<dbReference type="Pfam" id="PF13185">
    <property type="entry name" value="GAF_2"/>
    <property type="match status" value="1"/>
</dbReference>
<reference evidence="2 3" key="1">
    <citation type="submission" date="2020-07" db="EMBL/GenBank/DDBJ databases">
        <title>Gai3-2, isolated from salt lake.</title>
        <authorList>
            <person name="Cui H."/>
            <person name="Shi X."/>
        </authorList>
    </citation>
    <scope>NUCLEOTIDE SEQUENCE [LARGE SCALE GENOMIC DNA]</scope>
    <source>
        <strain evidence="2 3">Gai3-2</strain>
    </source>
</reference>
<protein>
    <submittedName>
        <fullName evidence="2">GAF domain-containing protein</fullName>
    </submittedName>
</protein>
<evidence type="ECO:0000313" key="2">
    <source>
        <dbReference type="EMBL" id="QLG26036.1"/>
    </source>
</evidence>
<dbReference type="OrthoDB" id="327291at2157"/>
<gene>
    <name evidence="2" type="ORF">HUG10_00075</name>
</gene>
<name>A0A7D5KDA4_9EURY</name>
<evidence type="ECO:0000313" key="3">
    <source>
        <dbReference type="Proteomes" id="UP000509750"/>
    </source>
</evidence>
<evidence type="ECO:0000259" key="1">
    <source>
        <dbReference type="SMART" id="SM00065"/>
    </source>
</evidence>
<organism evidence="2 3">
    <name type="scientific">Halorarum halophilum</name>
    <dbReference type="NCBI Taxonomy" id="2743090"/>
    <lineage>
        <taxon>Archaea</taxon>
        <taxon>Methanobacteriati</taxon>
        <taxon>Methanobacteriota</taxon>
        <taxon>Stenosarchaea group</taxon>
        <taxon>Halobacteria</taxon>
        <taxon>Halobacteriales</taxon>
        <taxon>Haloferacaceae</taxon>
        <taxon>Halorarum</taxon>
    </lineage>
</organism>
<accession>A0A7D5KDA4</accession>
<dbReference type="AlphaFoldDB" id="A0A7D5KDA4"/>
<sequence length="395" mass="42248">MPNSLVGARVLVAVPDTDEPPNSADVTDLADELGIEVITKRGAMAIEYLRELGPTVECVICVGDCASWVGDIADAAPSVPVVVYAADAPTAPVDGIVARDGGTGVLAACVTDEIRRGRERDRLDEANAKLNALNTYTRGITACETPEDVTDKVVSAVTDALAYDRCVLGLREGDEIVPYGNTLREEGSVRFRTDEGIAGLTLQSGETQIVGDYQSHSKRQRATDQVRSVLSVPVGDHGVLQVTADEHDAFDERDAEFLEIVGSHAREALSRLRRETDLRVERDRLHAFFEGLPAPTVYVEADETESIVLRDANAAYEGAFPGAPVGAPVDEAFPTAEERALVRESIRADGSVTKLIQRDTAATPDCELYVTLVPVQTAGLDAAGFVVYVTDVSLP</sequence>
<dbReference type="Gene3D" id="3.30.450.40">
    <property type="match status" value="1"/>
</dbReference>
<dbReference type="InterPro" id="IPR003018">
    <property type="entry name" value="GAF"/>
</dbReference>
<dbReference type="EMBL" id="CP058529">
    <property type="protein sequence ID" value="QLG26036.1"/>
    <property type="molecule type" value="Genomic_DNA"/>
</dbReference>
<dbReference type="KEGG" id="halg:HUG10_00075"/>
<dbReference type="Proteomes" id="UP000509750">
    <property type="component" value="Chromosome"/>
</dbReference>